<evidence type="ECO:0000313" key="2">
    <source>
        <dbReference type="EMBL" id="CAE7240159.1"/>
    </source>
</evidence>
<gene>
    <name evidence="2" type="primary">DNAH6</name>
    <name evidence="2" type="ORF">SPIL2461_LOCUS4087</name>
</gene>
<evidence type="ECO:0000256" key="1">
    <source>
        <dbReference type="SAM" id="MobiDB-lite"/>
    </source>
</evidence>
<dbReference type="OrthoDB" id="10460504at2759"/>
<dbReference type="EMBL" id="CAJNIZ010005245">
    <property type="protein sequence ID" value="CAE7240159.1"/>
    <property type="molecule type" value="Genomic_DNA"/>
</dbReference>
<feature type="non-terminal residue" evidence="2">
    <location>
        <position position="257"/>
    </location>
</feature>
<accession>A0A812L7G7</accession>
<organism evidence="2 3">
    <name type="scientific">Symbiodinium pilosum</name>
    <name type="common">Dinoflagellate</name>
    <dbReference type="NCBI Taxonomy" id="2952"/>
    <lineage>
        <taxon>Eukaryota</taxon>
        <taxon>Sar</taxon>
        <taxon>Alveolata</taxon>
        <taxon>Dinophyceae</taxon>
        <taxon>Suessiales</taxon>
        <taxon>Symbiodiniaceae</taxon>
        <taxon>Symbiodinium</taxon>
    </lineage>
</organism>
<sequence>MPAVARSEKERTWVHSYFQKLVAEGSPWLQTPRQAPSAALRNGATSGRQTSQKEKSQLRQALRNRGGAAEVANSNPSASPARCLRKDVKEAASQGRTSSIGTSRDRRPSWAPSATSMVEGAVEHFSRMVEAVRTAGPEISPPVPHADQLCQSLQKQLSDQLSNWFIAFSQRYDGRIPPRLTSLVQRGEMDKARLQTTLVWRGLEVHLELQLTPGSKSVAVSDAWTEVLSDGFADCLSSALASARGQPLEVLLEALLD</sequence>
<keyword evidence="3" id="KW-1185">Reference proteome</keyword>
<dbReference type="AlphaFoldDB" id="A0A812L7G7"/>
<proteinExistence type="predicted"/>
<reference evidence="2" key="1">
    <citation type="submission" date="2021-02" db="EMBL/GenBank/DDBJ databases">
        <authorList>
            <person name="Dougan E. K."/>
            <person name="Rhodes N."/>
            <person name="Thang M."/>
            <person name="Chan C."/>
        </authorList>
    </citation>
    <scope>NUCLEOTIDE SEQUENCE</scope>
</reference>
<protein>
    <submittedName>
        <fullName evidence="2">DNAH6 protein</fullName>
    </submittedName>
</protein>
<comment type="caution">
    <text evidence="2">The sequence shown here is derived from an EMBL/GenBank/DDBJ whole genome shotgun (WGS) entry which is preliminary data.</text>
</comment>
<evidence type="ECO:0000313" key="3">
    <source>
        <dbReference type="Proteomes" id="UP000649617"/>
    </source>
</evidence>
<name>A0A812L7G7_SYMPI</name>
<feature type="region of interest" description="Disordered" evidence="1">
    <location>
        <begin position="24"/>
        <end position="115"/>
    </location>
</feature>
<dbReference type="Proteomes" id="UP000649617">
    <property type="component" value="Unassembled WGS sequence"/>
</dbReference>